<name>A0A0G0TQM9_9BACT</name>
<evidence type="ECO:0000313" key="3">
    <source>
        <dbReference type="Proteomes" id="UP000034531"/>
    </source>
</evidence>
<dbReference type="EMBL" id="LBYI01000031">
    <property type="protein sequence ID" value="KKR49365.1"/>
    <property type="molecule type" value="Genomic_DNA"/>
</dbReference>
<keyword evidence="1" id="KW-0472">Membrane</keyword>
<proteinExistence type="predicted"/>
<dbReference type="AlphaFoldDB" id="A0A0G0TQM9"/>
<organism evidence="2 3">
    <name type="scientific">Candidatus Curtissbacteria bacterium GW2011_GWA1_40_16</name>
    <dbReference type="NCBI Taxonomy" id="1618405"/>
    <lineage>
        <taxon>Bacteria</taxon>
        <taxon>Candidatus Curtissiibacteriota</taxon>
    </lineage>
</organism>
<reference evidence="2 3" key="1">
    <citation type="journal article" date="2015" name="Nature">
        <title>rRNA introns, odd ribosomes, and small enigmatic genomes across a large radiation of phyla.</title>
        <authorList>
            <person name="Brown C.T."/>
            <person name="Hug L.A."/>
            <person name="Thomas B.C."/>
            <person name="Sharon I."/>
            <person name="Castelle C.J."/>
            <person name="Singh A."/>
            <person name="Wilkins M.J."/>
            <person name="Williams K.H."/>
            <person name="Banfield J.F."/>
        </authorList>
    </citation>
    <scope>NUCLEOTIDE SEQUENCE [LARGE SCALE GENOMIC DNA]</scope>
</reference>
<keyword evidence="1" id="KW-1133">Transmembrane helix</keyword>
<comment type="caution">
    <text evidence="2">The sequence shown here is derived from an EMBL/GenBank/DDBJ whole genome shotgun (WGS) entry which is preliminary data.</text>
</comment>
<accession>A0A0G0TQM9</accession>
<evidence type="ECO:0000313" key="2">
    <source>
        <dbReference type="EMBL" id="KKR49365.1"/>
    </source>
</evidence>
<keyword evidence="1" id="KW-0812">Transmembrane</keyword>
<evidence type="ECO:0000256" key="1">
    <source>
        <dbReference type="SAM" id="Phobius"/>
    </source>
</evidence>
<sequence>MLYLWIYFQKKVNFIINFIFLHFAYYIGIGITSIIAKIIGKIFLNIRNDQTSWHKINRKQSLKRMY</sequence>
<feature type="transmembrane region" description="Helical" evidence="1">
    <location>
        <begin position="12"/>
        <end position="36"/>
    </location>
</feature>
<protein>
    <submittedName>
        <fullName evidence="2">Uncharacterized protein</fullName>
    </submittedName>
</protein>
<dbReference type="Proteomes" id="UP000034531">
    <property type="component" value="Unassembled WGS sequence"/>
</dbReference>
<gene>
    <name evidence="2" type="ORF">UT84_C0031G0010</name>
</gene>